<evidence type="ECO:0000313" key="3">
    <source>
        <dbReference type="Proteomes" id="UP001314170"/>
    </source>
</evidence>
<dbReference type="Proteomes" id="UP001314170">
    <property type="component" value="Unassembled WGS sequence"/>
</dbReference>
<name>A0AAV1SPG1_9ROSI</name>
<feature type="region of interest" description="Disordered" evidence="1">
    <location>
        <begin position="1"/>
        <end position="21"/>
    </location>
</feature>
<keyword evidence="3" id="KW-1185">Reference proteome</keyword>
<comment type="caution">
    <text evidence="2">The sequence shown here is derived from an EMBL/GenBank/DDBJ whole genome shotgun (WGS) entry which is preliminary data.</text>
</comment>
<organism evidence="2 3">
    <name type="scientific">Dovyalis caffra</name>
    <dbReference type="NCBI Taxonomy" id="77055"/>
    <lineage>
        <taxon>Eukaryota</taxon>
        <taxon>Viridiplantae</taxon>
        <taxon>Streptophyta</taxon>
        <taxon>Embryophyta</taxon>
        <taxon>Tracheophyta</taxon>
        <taxon>Spermatophyta</taxon>
        <taxon>Magnoliopsida</taxon>
        <taxon>eudicotyledons</taxon>
        <taxon>Gunneridae</taxon>
        <taxon>Pentapetalae</taxon>
        <taxon>rosids</taxon>
        <taxon>fabids</taxon>
        <taxon>Malpighiales</taxon>
        <taxon>Salicaceae</taxon>
        <taxon>Flacourtieae</taxon>
        <taxon>Dovyalis</taxon>
    </lineage>
</organism>
<evidence type="ECO:0000313" key="2">
    <source>
        <dbReference type="EMBL" id="CAK7355556.1"/>
    </source>
</evidence>
<dbReference type="AlphaFoldDB" id="A0AAV1SPG1"/>
<sequence length="89" mass="10160">MVLGEKRSTHPKVRNGANDPVVETRSTYLGSHQGLTTWKSGQGKQSQEFERRLADPRVLNFKSRTRDDRPGSDAETSQDWCIQRLGQFK</sequence>
<protein>
    <submittedName>
        <fullName evidence="2">Uncharacterized protein</fullName>
    </submittedName>
</protein>
<accession>A0AAV1SPG1</accession>
<evidence type="ECO:0000256" key="1">
    <source>
        <dbReference type="SAM" id="MobiDB-lite"/>
    </source>
</evidence>
<proteinExistence type="predicted"/>
<gene>
    <name evidence="2" type="ORF">DCAF_LOCUS25816</name>
</gene>
<dbReference type="EMBL" id="CAWUPB010001195">
    <property type="protein sequence ID" value="CAK7355556.1"/>
    <property type="molecule type" value="Genomic_DNA"/>
</dbReference>
<reference evidence="2 3" key="1">
    <citation type="submission" date="2024-01" db="EMBL/GenBank/DDBJ databases">
        <authorList>
            <person name="Waweru B."/>
        </authorList>
    </citation>
    <scope>NUCLEOTIDE SEQUENCE [LARGE SCALE GENOMIC DNA]</scope>
</reference>